<gene>
    <name evidence="2" type="ORF">HGK34_05825</name>
</gene>
<organism evidence="2 3">
    <name type="scientific">Myceligenerans indicum</name>
    <dbReference type="NCBI Taxonomy" id="2593663"/>
    <lineage>
        <taxon>Bacteria</taxon>
        <taxon>Bacillati</taxon>
        <taxon>Actinomycetota</taxon>
        <taxon>Actinomycetes</taxon>
        <taxon>Micrococcales</taxon>
        <taxon>Promicromonosporaceae</taxon>
        <taxon>Myceligenerans</taxon>
    </lineage>
</organism>
<dbReference type="InterPro" id="IPR016040">
    <property type="entry name" value="NAD(P)-bd_dom"/>
</dbReference>
<dbReference type="EMBL" id="JABBYC010000006">
    <property type="protein sequence ID" value="MBL0885796.1"/>
    <property type="molecule type" value="Genomic_DNA"/>
</dbReference>
<evidence type="ECO:0000313" key="3">
    <source>
        <dbReference type="Proteomes" id="UP000675409"/>
    </source>
</evidence>
<evidence type="ECO:0000313" key="2">
    <source>
        <dbReference type="EMBL" id="MBL0885796.1"/>
    </source>
</evidence>
<dbReference type="Pfam" id="PF13460">
    <property type="entry name" value="NAD_binding_10"/>
    <property type="match status" value="1"/>
</dbReference>
<dbReference type="PANTHER" id="PTHR43162">
    <property type="match status" value="1"/>
</dbReference>
<dbReference type="InterPro" id="IPR051604">
    <property type="entry name" value="Ergot_Alk_Oxidoreductase"/>
</dbReference>
<feature type="domain" description="NAD(P)-binding" evidence="1">
    <location>
        <begin position="8"/>
        <end position="170"/>
    </location>
</feature>
<dbReference type="Proteomes" id="UP000675409">
    <property type="component" value="Unassembled WGS sequence"/>
</dbReference>
<keyword evidence="3" id="KW-1185">Reference proteome</keyword>
<accession>A0ABS1LHU7</accession>
<evidence type="ECO:0000259" key="1">
    <source>
        <dbReference type="Pfam" id="PF13460"/>
    </source>
</evidence>
<name>A0ABS1LHU7_9MICO</name>
<dbReference type="PANTHER" id="PTHR43162:SF1">
    <property type="entry name" value="PRESTALK A DIFFERENTIATION PROTEIN A"/>
    <property type="match status" value="1"/>
</dbReference>
<dbReference type="InterPro" id="IPR036291">
    <property type="entry name" value="NAD(P)-bd_dom_sf"/>
</dbReference>
<dbReference type="RefSeq" id="WP_201845642.1">
    <property type="nucleotide sequence ID" value="NZ_JABBYC010000006.1"/>
</dbReference>
<dbReference type="Gene3D" id="3.40.50.720">
    <property type="entry name" value="NAD(P)-binding Rossmann-like Domain"/>
    <property type="match status" value="1"/>
</dbReference>
<comment type="caution">
    <text evidence="2">The sequence shown here is derived from an EMBL/GenBank/DDBJ whole genome shotgun (WGS) entry which is preliminary data.</text>
</comment>
<dbReference type="Gene3D" id="3.90.25.10">
    <property type="entry name" value="UDP-galactose 4-epimerase, domain 1"/>
    <property type="match status" value="1"/>
</dbReference>
<proteinExistence type="predicted"/>
<protein>
    <submittedName>
        <fullName evidence="2">NmrA family NAD(P)-binding protein</fullName>
    </submittedName>
</protein>
<reference evidence="2 3" key="1">
    <citation type="journal article" date="2021" name="Arch. Microbiol.">
        <title>Myceligenerans indicum sp. nov., an actinobacterium isolated from mangrove sediment of Sundarbans, India.</title>
        <authorList>
            <person name="Asha K."/>
            <person name="Bhadury P."/>
        </authorList>
    </citation>
    <scope>NUCLEOTIDE SEQUENCE [LARGE SCALE GENOMIC DNA]</scope>
    <source>
        <strain evidence="2 3">I2</strain>
    </source>
</reference>
<dbReference type="SUPFAM" id="SSF51735">
    <property type="entry name" value="NAD(P)-binding Rossmann-fold domains"/>
    <property type="match status" value="1"/>
</dbReference>
<sequence>MTTFLILGGTGKTGRRLARTLTGGGHVVRAAGRSTTPRFDWHDRSTWATALTGVDGVFVVGPGSATDWSPLLSDFLATAAERGVRHAVLLSARGVEFLPDGVVARAEAALQAGPVAWTILRPSHFAQNFTEAMFVPDADGRIVAPVGSGAEPFVDVQDIAEVAAAVLRDPATWAGQVLALSGPAALTFDEAAAVLSEAAGAPVRFEDEADDAHERRLAEAGTPAGYIPWRAAMLRGIRRGEDAYLSDGVERVLGRGATSFQEWARREVPAR</sequence>